<dbReference type="InterPro" id="IPR020846">
    <property type="entry name" value="MFS_dom"/>
</dbReference>
<name>A0A1G9FZM4_9BACT</name>
<feature type="transmembrane region" description="Helical" evidence="8">
    <location>
        <begin position="138"/>
        <end position="158"/>
    </location>
</feature>
<comment type="subcellular location">
    <subcellularLocation>
        <location evidence="2">Cell membrane</location>
        <topology evidence="2">Multi-pass membrane protein</topology>
    </subcellularLocation>
</comment>
<keyword evidence="11" id="KW-1185">Reference proteome</keyword>
<evidence type="ECO:0000256" key="7">
    <source>
        <dbReference type="ARBA" id="ARBA00023136"/>
    </source>
</evidence>
<dbReference type="EMBL" id="FNGA01000002">
    <property type="protein sequence ID" value="SDK93836.1"/>
    <property type="molecule type" value="Genomic_DNA"/>
</dbReference>
<feature type="transmembrane region" description="Helical" evidence="8">
    <location>
        <begin position="208"/>
        <end position="234"/>
    </location>
</feature>
<proteinExistence type="inferred from homology"/>
<dbReference type="InterPro" id="IPR005829">
    <property type="entry name" value="Sugar_transporter_CS"/>
</dbReference>
<feature type="transmembrane region" description="Helical" evidence="8">
    <location>
        <begin position="164"/>
        <end position="181"/>
    </location>
</feature>
<dbReference type="Pfam" id="PF07690">
    <property type="entry name" value="MFS_1"/>
    <property type="match status" value="1"/>
</dbReference>
<dbReference type="InterPro" id="IPR001958">
    <property type="entry name" value="Tet-R_TetA/multi-R_MdtG-like"/>
</dbReference>
<dbReference type="SUPFAM" id="SSF103473">
    <property type="entry name" value="MFS general substrate transporter"/>
    <property type="match status" value="1"/>
</dbReference>
<dbReference type="InterPro" id="IPR036259">
    <property type="entry name" value="MFS_trans_sf"/>
</dbReference>
<protein>
    <submittedName>
        <fullName evidence="10">Predicted arabinose efflux permease, MFS family</fullName>
    </submittedName>
</protein>
<keyword evidence="7 8" id="KW-0472">Membrane</keyword>
<keyword evidence="6 8" id="KW-1133">Transmembrane helix</keyword>
<feature type="transmembrane region" description="Helical" evidence="8">
    <location>
        <begin position="43"/>
        <end position="63"/>
    </location>
</feature>
<feature type="transmembrane region" description="Helical" evidence="8">
    <location>
        <begin position="12"/>
        <end position="31"/>
    </location>
</feature>
<dbReference type="Gene3D" id="1.20.1250.20">
    <property type="entry name" value="MFS general substrate transporter like domains"/>
    <property type="match status" value="1"/>
</dbReference>
<feature type="transmembrane region" description="Helical" evidence="8">
    <location>
        <begin position="296"/>
        <end position="318"/>
    </location>
</feature>
<dbReference type="OrthoDB" id="9812221at2"/>
<dbReference type="PROSITE" id="PS50850">
    <property type="entry name" value="MFS"/>
    <property type="match status" value="1"/>
</dbReference>
<dbReference type="PANTHER" id="PTHR43124:SF3">
    <property type="entry name" value="CHLORAMPHENICOL EFFLUX PUMP RV0191"/>
    <property type="match status" value="1"/>
</dbReference>
<dbReference type="PROSITE" id="PS00216">
    <property type="entry name" value="SUGAR_TRANSPORT_1"/>
    <property type="match status" value="1"/>
</dbReference>
<gene>
    <name evidence="10" type="ORF">SAMN05660337_1772</name>
</gene>
<organism evidence="10 11">
    <name type="scientific">Maridesulfovibrio ferrireducens</name>
    <dbReference type="NCBI Taxonomy" id="246191"/>
    <lineage>
        <taxon>Bacteria</taxon>
        <taxon>Pseudomonadati</taxon>
        <taxon>Thermodesulfobacteriota</taxon>
        <taxon>Desulfovibrionia</taxon>
        <taxon>Desulfovibrionales</taxon>
        <taxon>Desulfovibrionaceae</taxon>
        <taxon>Maridesulfovibrio</taxon>
    </lineage>
</organism>
<dbReference type="InterPro" id="IPR011701">
    <property type="entry name" value="MFS"/>
</dbReference>
<keyword evidence="4" id="KW-1003">Cell membrane</keyword>
<evidence type="ECO:0000313" key="10">
    <source>
        <dbReference type="EMBL" id="SDK93836.1"/>
    </source>
</evidence>
<reference evidence="11" key="1">
    <citation type="submission" date="2016-10" db="EMBL/GenBank/DDBJ databases">
        <authorList>
            <person name="Varghese N."/>
            <person name="Submissions S."/>
        </authorList>
    </citation>
    <scope>NUCLEOTIDE SEQUENCE [LARGE SCALE GENOMIC DNA]</scope>
    <source>
        <strain evidence="11">DSM 16995</strain>
    </source>
</reference>
<evidence type="ECO:0000256" key="5">
    <source>
        <dbReference type="ARBA" id="ARBA00022692"/>
    </source>
</evidence>
<sequence length="393" mass="42011">MKDLCKNKNLRILFAVTLMAIMGVSSIIPSLPLMIRELNISPSSIGLVFTVFTLPGIIFAPLAGIFADRIGRKKILVPSLILFGIAGIACYFAPDYKWLLALRLFQGIGAAAIGVINLTIIGDLFTGQDRIKAMGLNASVLSIGTAIFPAVGGILAQISWQTPFLLAVVALPLAWVVAFKLENPEPSSNGAFIKYLSAAVSGMKNKQVLGLFAISMLTFIILYGPIITYLPILLNSRFEASPMMIGFVISSASFVTALAASQLGRLAKVISQPRMIAVSAFAYATAMILIPESGSALWCIIPVCFFGLGQGLNIPNSMSMLTTIAPMEQRAIFMSMNGMLLRVGQTIAPILMGLIYSGFGLESIFYAGVVISAIVFVIAITTLKGFKAEELHE</sequence>
<feature type="transmembrane region" description="Helical" evidence="8">
    <location>
        <begin position="100"/>
        <end position="126"/>
    </location>
</feature>
<dbReference type="GO" id="GO:0005886">
    <property type="term" value="C:plasma membrane"/>
    <property type="evidence" value="ECO:0007669"/>
    <property type="project" value="UniProtKB-SubCell"/>
</dbReference>
<feature type="transmembrane region" description="Helical" evidence="8">
    <location>
        <begin position="240"/>
        <end position="261"/>
    </location>
</feature>
<feature type="transmembrane region" description="Helical" evidence="8">
    <location>
        <begin position="364"/>
        <end position="383"/>
    </location>
</feature>
<dbReference type="GO" id="GO:0022857">
    <property type="term" value="F:transmembrane transporter activity"/>
    <property type="evidence" value="ECO:0007669"/>
    <property type="project" value="InterPro"/>
</dbReference>
<dbReference type="PRINTS" id="PR01035">
    <property type="entry name" value="TCRTETA"/>
</dbReference>
<evidence type="ECO:0000256" key="1">
    <source>
        <dbReference type="ARBA" id="ARBA00003279"/>
    </source>
</evidence>
<evidence type="ECO:0000256" key="4">
    <source>
        <dbReference type="ARBA" id="ARBA00022475"/>
    </source>
</evidence>
<feature type="transmembrane region" description="Helical" evidence="8">
    <location>
        <begin position="75"/>
        <end position="94"/>
    </location>
</feature>
<evidence type="ECO:0000256" key="6">
    <source>
        <dbReference type="ARBA" id="ARBA00022989"/>
    </source>
</evidence>
<dbReference type="AlphaFoldDB" id="A0A1G9FZM4"/>
<dbReference type="STRING" id="246191.SAMN05660337_1772"/>
<accession>A0A1G9FZM4</accession>
<comment type="function">
    <text evidence="1">Resistance to tetracycline by an active tetracycline efflux. This is an energy-dependent process that decreases the accumulation of the antibiotic in whole cells. This protein functions as a metal-tetracycline/H(+) antiporter.</text>
</comment>
<comment type="similarity">
    <text evidence="3">Belongs to the major facilitator superfamily. TCR/Tet family.</text>
</comment>
<feature type="domain" description="Major facilitator superfamily (MFS) profile" evidence="9">
    <location>
        <begin position="9"/>
        <end position="387"/>
    </location>
</feature>
<evidence type="ECO:0000259" key="9">
    <source>
        <dbReference type="PROSITE" id="PS50850"/>
    </source>
</evidence>
<dbReference type="RefSeq" id="WP_092160178.1">
    <property type="nucleotide sequence ID" value="NZ_FNGA01000002.1"/>
</dbReference>
<evidence type="ECO:0000256" key="2">
    <source>
        <dbReference type="ARBA" id="ARBA00004651"/>
    </source>
</evidence>
<dbReference type="Proteomes" id="UP000199053">
    <property type="component" value="Unassembled WGS sequence"/>
</dbReference>
<dbReference type="PANTHER" id="PTHR43124">
    <property type="entry name" value="PURINE EFFLUX PUMP PBUE"/>
    <property type="match status" value="1"/>
</dbReference>
<evidence type="ECO:0000256" key="3">
    <source>
        <dbReference type="ARBA" id="ARBA00007520"/>
    </source>
</evidence>
<feature type="transmembrane region" description="Helical" evidence="8">
    <location>
        <begin position="339"/>
        <end position="358"/>
    </location>
</feature>
<keyword evidence="5 8" id="KW-0812">Transmembrane</keyword>
<dbReference type="InterPro" id="IPR050189">
    <property type="entry name" value="MFS_Efflux_Transporters"/>
</dbReference>
<evidence type="ECO:0000256" key="8">
    <source>
        <dbReference type="SAM" id="Phobius"/>
    </source>
</evidence>
<evidence type="ECO:0000313" key="11">
    <source>
        <dbReference type="Proteomes" id="UP000199053"/>
    </source>
</evidence>
<feature type="transmembrane region" description="Helical" evidence="8">
    <location>
        <begin position="273"/>
        <end position="290"/>
    </location>
</feature>
<dbReference type="CDD" id="cd17474">
    <property type="entry name" value="MFS_YfmO_like"/>
    <property type="match status" value="1"/>
</dbReference>